<dbReference type="GO" id="GO:0005975">
    <property type="term" value="P:carbohydrate metabolic process"/>
    <property type="evidence" value="ECO:0007669"/>
    <property type="project" value="InterPro"/>
</dbReference>
<dbReference type="SUPFAM" id="SSF48208">
    <property type="entry name" value="Six-hairpin glycosidases"/>
    <property type="match status" value="1"/>
</dbReference>
<gene>
    <name evidence="4" type="ORF">GO493_05180</name>
</gene>
<dbReference type="Pfam" id="PF07944">
    <property type="entry name" value="Beta-AFase-like_GH127_cat"/>
    <property type="match status" value="1"/>
</dbReference>
<keyword evidence="1" id="KW-0732">Signal</keyword>
<feature type="domain" description="Non-reducing end beta-L-arabinofuranosidase-like GH127 catalytic" evidence="2">
    <location>
        <begin position="41"/>
        <end position="428"/>
    </location>
</feature>
<dbReference type="Pfam" id="PF20736">
    <property type="entry name" value="Glyco_hydro127M"/>
    <property type="match status" value="1"/>
</dbReference>
<dbReference type="AlphaFoldDB" id="A0A7K1U015"/>
<dbReference type="Proteomes" id="UP000461730">
    <property type="component" value="Unassembled WGS sequence"/>
</dbReference>
<feature type="domain" description="Non-reducing end beta-L-arabinofuranosidase-like GH127 middle" evidence="3">
    <location>
        <begin position="439"/>
        <end position="531"/>
    </location>
</feature>
<dbReference type="PANTHER" id="PTHR31151:SF0">
    <property type="entry name" value="PROLINE-TRNA LIGASE (DUF1680)"/>
    <property type="match status" value="1"/>
</dbReference>
<evidence type="ECO:0000313" key="4">
    <source>
        <dbReference type="EMBL" id="MVT07646.1"/>
    </source>
</evidence>
<dbReference type="InterPro" id="IPR049046">
    <property type="entry name" value="Beta-AFase-like_GH127_middle"/>
</dbReference>
<proteinExistence type="predicted"/>
<evidence type="ECO:0000313" key="5">
    <source>
        <dbReference type="Proteomes" id="UP000461730"/>
    </source>
</evidence>
<comment type="caution">
    <text evidence="4">The sequence shown here is derived from an EMBL/GenBank/DDBJ whole genome shotgun (WGS) entry which is preliminary data.</text>
</comment>
<dbReference type="PANTHER" id="PTHR31151">
    <property type="entry name" value="PROLINE-TRNA LIGASE (DUF1680)"/>
    <property type="match status" value="1"/>
</dbReference>
<evidence type="ECO:0000259" key="3">
    <source>
        <dbReference type="Pfam" id="PF20736"/>
    </source>
</evidence>
<evidence type="ECO:0000259" key="2">
    <source>
        <dbReference type="Pfam" id="PF07944"/>
    </source>
</evidence>
<reference evidence="4 5" key="1">
    <citation type="submission" date="2019-12" db="EMBL/GenBank/DDBJ databases">
        <title>Chitinophaga sp. strain ysch24 (GDMCC 1.1355), whole genome shotgun sequence.</title>
        <authorList>
            <person name="Zhang X."/>
        </authorList>
    </citation>
    <scope>NUCLEOTIDE SEQUENCE [LARGE SCALE GENOMIC DNA]</scope>
    <source>
        <strain evidence="5">ysch24</strain>
    </source>
</reference>
<dbReference type="EMBL" id="WRXN01000001">
    <property type="protein sequence ID" value="MVT07646.1"/>
    <property type="molecule type" value="Genomic_DNA"/>
</dbReference>
<keyword evidence="5" id="KW-1185">Reference proteome</keyword>
<feature type="chain" id="PRO_5029867171" description="Glycosyl hydrolase" evidence="1">
    <location>
        <begin position="22"/>
        <end position="616"/>
    </location>
</feature>
<accession>A0A7K1U015</accession>
<feature type="signal peptide" evidence="1">
    <location>
        <begin position="1"/>
        <end position="21"/>
    </location>
</feature>
<evidence type="ECO:0008006" key="6">
    <source>
        <dbReference type="Google" id="ProtNLM"/>
    </source>
</evidence>
<evidence type="ECO:0000256" key="1">
    <source>
        <dbReference type="SAM" id="SignalP"/>
    </source>
</evidence>
<organism evidence="4 5">
    <name type="scientific">Chitinophaga tropicalis</name>
    <dbReference type="NCBI Taxonomy" id="2683588"/>
    <lineage>
        <taxon>Bacteria</taxon>
        <taxon>Pseudomonadati</taxon>
        <taxon>Bacteroidota</taxon>
        <taxon>Chitinophagia</taxon>
        <taxon>Chitinophagales</taxon>
        <taxon>Chitinophagaceae</taxon>
        <taxon>Chitinophaga</taxon>
    </lineage>
</organism>
<dbReference type="InterPro" id="IPR012878">
    <property type="entry name" value="Beta-AFase-like_GH127_cat"/>
</dbReference>
<protein>
    <recommendedName>
        <fullName evidence="6">Glycosyl hydrolase</fullName>
    </recommendedName>
</protein>
<dbReference type="InterPro" id="IPR008928">
    <property type="entry name" value="6-hairpin_glycosidase_sf"/>
</dbReference>
<name>A0A7K1U015_9BACT</name>
<sequence length="616" mass="70040">MQPKLLLVFLMLCFADCSVFGQNEPYRLTNAKVSPFPDQSVILMPSWIKQREELNTVYLLSLDPDRLLHNFRVNAGLPSAARPLAGWEAPDVGIRGHFAGHYLSAVSMLVERNRDTALTRRLIYITDELYKCQQALGNGYLSAFPEKDFDTLEVKFGGVWAPYYTFHKLMQGLLDVYVRTGNVRAYKMVNDMASYVEKRMNRLSPETIEKVLYTPDANPANEAGAMNEVLYKLYQVSHNPKHLALARIFDRDWFLIPLSNNKDILSGLHSNTHLVLVNGFAQRYAITREALYYHAVQNFWNMLTCHHAYANGSSSGPRPNVVTPTSLTSEHWGVPDHLSSTMTKEIAESCVSHNTQKLAAALFCWEGDPRYADAYMNTFYNSTMALQNANTGAVVYHLPLGSPQTKKFLKEDDFRCCNGTSIEAFAALNTGIYYHNDSTLWVNMYIPSKVNWQAKSLSLEQVGNFPADSVVEFTLKTAKKSGMTLNFLIPDWSNKSEVYVNNQKQALDTRPGSYLSLRREWKDNDRIRLVFHYDFYFKAMPDDENVFAIFYGPVMLAAETDSEFILKGQRDEILKNLTVSGSNVFQLKNGGKTFVLRPLYDINAQSYGVYATIRDY</sequence>